<reference evidence="3" key="1">
    <citation type="journal article" date="2019" name="Int. J. Syst. Evol. Microbiol.">
        <title>The Global Catalogue of Microorganisms (GCM) 10K type strain sequencing project: providing services to taxonomists for standard genome sequencing and annotation.</title>
        <authorList>
            <consortium name="The Broad Institute Genomics Platform"/>
            <consortium name="The Broad Institute Genome Sequencing Center for Infectious Disease"/>
            <person name="Wu L."/>
            <person name="Ma J."/>
        </authorList>
    </citation>
    <scope>NUCLEOTIDE SEQUENCE [LARGE SCALE GENOMIC DNA]</scope>
    <source>
        <strain evidence="3">JCM 31202</strain>
    </source>
</reference>
<name>A0ABW3EMB3_9ACTN</name>
<organism evidence="2 3">
    <name type="scientific">Actinomadura sediminis</name>
    <dbReference type="NCBI Taxonomy" id="1038904"/>
    <lineage>
        <taxon>Bacteria</taxon>
        <taxon>Bacillati</taxon>
        <taxon>Actinomycetota</taxon>
        <taxon>Actinomycetes</taxon>
        <taxon>Streptosporangiales</taxon>
        <taxon>Thermomonosporaceae</taxon>
        <taxon>Actinomadura</taxon>
    </lineage>
</organism>
<dbReference type="PROSITE" id="PS50943">
    <property type="entry name" value="HTH_CROC1"/>
    <property type="match status" value="1"/>
</dbReference>
<dbReference type="CDD" id="cd00093">
    <property type="entry name" value="HTH_XRE"/>
    <property type="match status" value="1"/>
</dbReference>
<dbReference type="RefSeq" id="WP_378297905.1">
    <property type="nucleotide sequence ID" value="NZ_JBHTJA010000015.1"/>
</dbReference>
<dbReference type="SMART" id="SM00530">
    <property type="entry name" value="HTH_XRE"/>
    <property type="match status" value="1"/>
</dbReference>
<dbReference type="InterPro" id="IPR010982">
    <property type="entry name" value="Lambda_DNA-bd_dom_sf"/>
</dbReference>
<keyword evidence="3" id="KW-1185">Reference proteome</keyword>
<evidence type="ECO:0000259" key="1">
    <source>
        <dbReference type="PROSITE" id="PS50943"/>
    </source>
</evidence>
<gene>
    <name evidence="2" type="ORF">ACFQ11_10950</name>
</gene>
<dbReference type="Pfam" id="PF19054">
    <property type="entry name" value="DUF5753"/>
    <property type="match status" value="1"/>
</dbReference>
<dbReference type="Proteomes" id="UP001596972">
    <property type="component" value="Unassembled WGS sequence"/>
</dbReference>
<sequence>MTNEPPDPMASMWAWIAYQLRYQRIERSLSGDAVAKLLNCSRATISRLETGEARLTEKQAAKLDKEWRLGKFFAVALWYARLAPEPQWLATYTNFEGRASMVQMFNGQVIPALLQTPDYARSLLESGYNGEDVVKKALAGRLARQKILARPEPPELWVLISENVLTWPVGGREVMCAQLAHLQESASRPNITMRIVPRRSGASEALDGAFKIMTVREGEIGYIEAATGGRLIRDVDGARALRMRFERIGAKALPVDSTEELIQRSMEALG</sequence>
<dbReference type="EMBL" id="JBHTJA010000015">
    <property type="protein sequence ID" value="MFD0900910.1"/>
    <property type="molecule type" value="Genomic_DNA"/>
</dbReference>
<accession>A0ABW3EMB3</accession>
<evidence type="ECO:0000313" key="2">
    <source>
        <dbReference type="EMBL" id="MFD0900910.1"/>
    </source>
</evidence>
<protein>
    <submittedName>
        <fullName evidence="2">Helix-turn-helix domain-containing protein</fullName>
    </submittedName>
</protein>
<dbReference type="Pfam" id="PF13560">
    <property type="entry name" value="HTH_31"/>
    <property type="match status" value="1"/>
</dbReference>
<dbReference type="SUPFAM" id="SSF47413">
    <property type="entry name" value="lambda repressor-like DNA-binding domains"/>
    <property type="match status" value="1"/>
</dbReference>
<dbReference type="Gene3D" id="1.10.260.40">
    <property type="entry name" value="lambda repressor-like DNA-binding domains"/>
    <property type="match status" value="1"/>
</dbReference>
<proteinExistence type="predicted"/>
<evidence type="ECO:0000313" key="3">
    <source>
        <dbReference type="Proteomes" id="UP001596972"/>
    </source>
</evidence>
<comment type="caution">
    <text evidence="2">The sequence shown here is derived from an EMBL/GenBank/DDBJ whole genome shotgun (WGS) entry which is preliminary data.</text>
</comment>
<feature type="domain" description="HTH cro/C1-type" evidence="1">
    <location>
        <begin position="20"/>
        <end position="63"/>
    </location>
</feature>
<dbReference type="InterPro" id="IPR001387">
    <property type="entry name" value="Cro/C1-type_HTH"/>
</dbReference>
<dbReference type="InterPro" id="IPR043917">
    <property type="entry name" value="DUF5753"/>
</dbReference>